<protein>
    <recommendedName>
        <fullName evidence="3">Surface antigen BspA-like</fullName>
    </recommendedName>
</protein>
<proteinExistence type="predicted"/>
<evidence type="ECO:0000313" key="1">
    <source>
        <dbReference type="EMBL" id="EAY20673.1"/>
    </source>
</evidence>
<name>A2DG46_TRIV3</name>
<evidence type="ECO:0008006" key="3">
    <source>
        <dbReference type="Google" id="ProtNLM"/>
    </source>
</evidence>
<organism evidence="1 2">
    <name type="scientific">Trichomonas vaginalis (strain ATCC PRA-98 / G3)</name>
    <dbReference type="NCBI Taxonomy" id="412133"/>
    <lineage>
        <taxon>Eukaryota</taxon>
        <taxon>Metamonada</taxon>
        <taxon>Parabasalia</taxon>
        <taxon>Trichomonadida</taxon>
        <taxon>Trichomonadidae</taxon>
        <taxon>Trichomonas</taxon>
    </lineage>
</organism>
<dbReference type="SUPFAM" id="SSF52058">
    <property type="entry name" value="L domain-like"/>
    <property type="match status" value="1"/>
</dbReference>
<reference evidence="1" key="2">
    <citation type="journal article" date="2007" name="Science">
        <title>Draft genome sequence of the sexually transmitted pathogen Trichomonas vaginalis.</title>
        <authorList>
            <person name="Carlton J.M."/>
            <person name="Hirt R.P."/>
            <person name="Silva J.C."/>
            <person name="Delcher A.L."/>
            <person name="Schatz M."/>
            <person name="Zhao Q."/>
            <person name="Wortman J.R."/>
            <person name="Bidwell S.L."/>
            <person name="Alsmark U.C.M."/>
            <person name="Besteiro S."/>
            <person name="Sicheritz-Ponten T."/>
            <person name="Noel C.J."/>
            <person name="Dacks J.B."/>
            <person name="Foster P.G."/>
            <person name="Simillion C."/>
            <person name="Van de Peer Y."/>
            <person name="Miranda-Saavedra D."/>
            <person name="Barton G.J."/>
            <person name="Westrop G.D."/>
            <person name="Mueller S."/>
            <person name="Dessi D."/>
            <person name="Fiori P.L."/>
            <person name="Ren Q."/>
            <person name="Paulsen I."/>
            <person name="Zhang H."/>
            <person name="Bastida-Corcuera F.D."/>
            <person name="Simoes-Barbosa A."/>
            <person name="Brown M.T."/>
            <person name="Hayes R.D."/>
            <person name="Mukherjee M."/>
            <person name="Okumura C.Y."/>
            <person name="Schneider R."/>
            <person name="Smith A.J."/>
            <person name="Vanacova S."/>
            <person name="Villalvazo M."/>
            <person name="Haas B.J."/>
            <person name="Pertea M."/>
            <person name="Feldblyum T.V."/>
            <person name="Utterback T.R."/>
            <person name="Shu C.L."/>
            <person name="Osoegawa K."/>
            <person name="de Jong P.J."/>
            <person name="Hrdy I."/>
            <person name="Horvathova L."/>
            <person name="Zubacova Z."/>
            <person name="Dolezal P."/>
            <person name="Malik S.B."/>
            <person name="Logsdon J.M. Jr."/>
            <person name="Henze K."/>
            <person name="Gupta A."/>
            <person name="Wang C.C."/>
            <person name="Dunne R.L."/>
            <person name="Upcroft J.A."/>
            <person name="Upcroft P."/>
            <person name="White O."/>
            <person name="Salzberg S.L."/>
            <person name="Tang P."/>
            <person name="Chiu C.-H."/>
            <person name="Lee Y.-S."/>
            <person name="Embley T.M."/>
            <person name="Coombs G.H."/>
            <person name="Mottram J.C."/>
            <person name="Tachezy J."/>
            <person name="Fraser-Liggett C.M."/>
            <person name="Johnson P.J."/>
        </authorList>
    </citation>
    <scope>NUCLEOTIDE SEQUENCE [LARGE SCALE GENOMIC DNA]</scope>
    <source>
        <strain evidence="1">G3</strain>
    </source>
</reference>
<dbReference type="InParanoid" id="A2DG46"/>
<dbReference type="Gene3D" id="3.80.10.10">
    <property type="entry name" value="Ribonuclease Inhibitor"/>
    <property type="match status" value="1"/>
</dbReference>
<dbReference type="AlphaFoldDB" id="A2DG46"/>
<keyword evidence="2" id="KW-1185">Reference proteome</keyword>
<sequence>MSFQKYCLLDLENLNIIESDSPNFIVYDGVLYSSDFQTVYRVPANFTGQLEHTTKFVAECAVFSRCTFSEYKVEARLETLGNSMFRNCRNLRSIDLSNTIATICPTEIFNNCNIENLILPDTLIYIANYLNVFGSITKLVIPASVRVIAKDVLYIASIQSIEYCGVYQLDCTAVGTPNLLVSSHYNYNSFFGFTSYSNTLTECLPARTPIMTPSRTPICYKSVSCFNIQNFIKVTKLLSPIRFAPYLKYSLHM</sequence>
<dbReference type="InterPro" id="IPR026906">
    <property type="entry name" value="LRR_5"/>
</dbReference>
<dbReference type="VEuPathDB" id="TrichDB:TVAG_163690"/>
<dbReference type="EMBL" id="DS113196">
    <property type="protein sequence ID" value="EAY20673.1"/>
    <property type="molecule type" value="Genomic_DNA"/>
</dbReference>
<evidence type="ECO:0000313" key="2">
    <source>
        <dbReference type="Proteomes" id="UP000001542"/>
    </source>
</evidence>
<dbReference type="VEuPathDB" id="TrichDB:TVAGG3_0953760"/>
<dbReference type="KEGG" id="tva:5466216"/>
<dbReference type="InterPro" id="IPR032675">
    <property type="entry name" value="LRR_dom_sf"/>
</dbReference>
<dbReference type="Proteomes" id="UP000001542">
    <property type="component" value="Unassembled WGS sequence"/>
</dbReference>
<dbReference type="Pfam" id="PF13306">
    <property type="entry name" value="LRR_5"/>
    <property type="match status" value="1"/>
</dbReference>
<dbReference type="RefSeq" id="XP_001581659.1">
    <property type="nucleotide sequence ID" value="XM_001581609.1"/>
</dbReference>
<gene>
    <name evidence="1" type="ORF">TVAG_163690</name>
</gene>
<accession>A2DG46</accession>
<dbReference type="SMR" id="A2DG46"/>
<reference evidence="1" key="1">
    <citation type="submission" date="2006-10" db="EMBL/GenBank/DDBJ databases">
        <authorList>
            <person name="Amadeo P."/>
            <person name="Zhao Q."/>
            <person name="Wortman J."/>
            <person name="Fraser-Liggett C."/>
            <person name="Carlton J."/>
        </authorList>
    </citation>
    <scope>NUCLEOTIDE SEQUENCE</scope>
    <source>
        <strain evidence="1">G3</strain>
    </source>
</reference>